<evidence type="ECO:0000313" key="3">
    <source>
        <dbReference type="Proteomes" id="UP000242367"/>
    </source>
</evidence>
<dbReference type="Gene3D" id="3.30.559.30">
    <property type="entry name" value="Nonribosomal peptide synthetase, condensation domain"/>
    <property type="match status" value="1"/>
</dbReference>
<keyword evidence="3" id="KW-1185">Reference proteome</keyword>
<evidence type="ECO:0000259" key="1">
    <source>
        <dbReference type="Pfam" id="PF06974"/>
    </source>
</evidence>
<dbReference type="Proteomes" id="UP000242367">
    <property type="component" value="Unassembled WGS sequence"/>
</dbReference>
<organism evidence="2 3">
    <name type="scientific">Actinomadura rubteroloni</name>
    <dbReference type="NCBI Taxonomy" id="1926885"/>
    <lineage>
        <taxon>Bacteria</taxon>
        <taxon>Bacillati</taxon>
        <taxon>Actinomycetota</taxon>
        <taxon>Actinomycetes</taxon>
        <taxon>Streptosporangiales</taxon>
        <taxon>Thermomonosporaceae</taxon>
        <taxon>Actinomadura</taxon>
    </lineage>
</organism>
<reference evidence="2 3" key="1">
    <citation type="journal article" date="2017" name="Chemistry">
        <title>Isolation, Biosynthesis and Chemical Modifications of Rubterolones A-F: Rare Tropolone Alkaloids from Actinomadura sp. 5-2.</title>
        <authorList>
            <person name="Guo H."/>
            <person name="Benndorf R."/>
            <person name="Leichnitz D."/>
            <person name="Klassen J.L."/>
            <person name="Vollmers J."/>
            <person name="Gorls H."/>
            <person name="Steinacker M."/>
            <person name="Weigel C."/>
            <person name="Dahse H.M."/>
            <person name="Kaster A.K."/>
            <person name="de Beer Z.W."/>
            <person name="Poulsen M."/>
            <person name="Beemelmanns C."/>
        </authorList>
    </citation>
    <scope>NUCLEOTIDE SEQUENCE [LARGE SCALE GENOMIC DNA]</scope>
    <source>
        <strain evidence="2 3">5-2</strain>
    </source>
</reference>
<dbReference type="GO" id="GO:0016746">
    <property type="term" value="F:acyltransferase activity"/>
    <property type="evidence" value="ECO:0007669"/>
    <property type="project" value="UniProtKB-KW"/>
</dbReference>
<gene>
    <name evidence="2" type="ORF">BTM25_44770</name>
</gene>
<keyword evidence="2" id="KW-0808">Transferase</keyword>
<dbReference type="RefSeq" id="WP_146059114.1">
    <property type="nucleotide sequence ID" value="NZ_MTBP01000003.1"/>
</dbReference>
<dbReference type="AlphaFoldDB" id="A0A2P4UE32"/>
<evidence type="ECO:0000313" key="2">
    <source>
        <dbReference type="EMBL" id="POM23324.1"/>
    </source>
</evidence>
<dbReference type="Pfam" id="PF06974">
    <property type="entry name" value="WS_DGAT_C"/>
    <property type="match status" value="1"/>
</dbReference>
<sequence length="454" mass="49811">MVNPPSPDRTLPGRINPVIPTGAVDRVVLELAERAAQRSYLHIGGVMLVKGTPPSLGELRRSVAARVHRAPVLGYRLSADQRRWEPDAGFRPEDHVSQRRLSSDADLLAEALAVIDEPLPPDRPLWRLVLLHSFTLADAGSTSDDENGGGRGESEATGQYAVCYCAHHAFQDGMAIAATLEALFGSRVLPPPDRTETRAAVRPWQWPAPSDLALPVRPTAHWTPAGHSLTGRRRLLSFDMDQAALRSIARTAGVSRNQVCLAILAATLREWTPADWVGPPDRRGRKGLRVAMPVDLRAEGGGGCLGNQLVVLSVDLPCHLTSPRQMLQYVVAQTRPQRLLRHRALYRVLAPRTPLALTRAMYLRFGDPRYVAMPVTTVRLRQMLINGTPVHRTFAIPPLTPRQPMMIALLQHQGEIICSVLADTAVPGLDLLDDLWQKALARLHEAVCVSPDGQ</sequence>
<accession>A0A2P4UE32</accession>
<dbReference type="SUPFAM" id="SSF52777">
    <property type="entry name" value="CoA-dependent acyltransferases"/>
    <property type="match status" value="1"/>
</dbReference>
<protein>
    <submittedName>
        <fullName evidence="2">Wax ester synthase-like Acyl-CoA acyltransferase domain protein</fullName>
    </submittedName>
</protein>
<dbReference type="EMBL" id="MTBP01000003">
    <property type="protein sequence ID" value="POM23324.1"/>
    <property type="molecule type" value="Genomic_DNA"/>
</dbReference>
<comment type="caution">
    <text evidence="2">The sequence shown here is derived from an EMBL/GenBank/DDBJ whole genome shotgun (WGS) entry which is preliminary data.</text>
</comment>
<keyword evidence="2" id="KW-0012">Acyltransferase</keyword>
<proteinExistence type="predicted"/>
<dbReference type="InterPro" id="IPR009721">
    <property type="entry name" value="O-acyltransferase_WSD1_C"/>
</dbReference>
<name>A0A2P4UE32_9ACTN</name>
<feature type="domain" description="O-acyltransferase WSD1 C-terminal" evidence="1">
    <location>
        <begin position="306"/>
        <end position="443"/>
    </location>
</feature>